<gene>
    <name evidence="3" type="ORF">METZ01_LOCUS99573</name>
</gene>
<dbReference type="Gene3D" id="3.40.50.720">
    <property type="entry name" value="NAD(P)-binding Rossmann-like Domain"/>
    <property type="match status" value="1"/>
</dbReference>
<proteinExistence type="inferred from homology"/>
<protein>
    <recommendedName>
        <fullName evidence="2">NAD-dependent epimerase/dehydratase domain-containing protein</fullName>
    </recommendedName>
</protein>
<evidence type="ECO:0000313" key="3">
    <source>
        <dbReference type="EMBL" id="SVA46719.1"/>
    </source>
</evidence>
<dbReference type="CDD" id="cd08946">
    <property type="entry name" value="SDR_e"/>
    <property type="match status" value="1"/>
</dbReference>
<evidence type="ECO:0000259" key="2">
    <source>
        <dbReference type="Pfam" id="PF01370"/>
    </source>
</evidence>
<name>A0A381W2F0_9ZZZZ</name>
<dbReference type="InterPro" id="IPR001509">
    <property type="entry name" value="Epimerase_deHydtase"/>
</dbReference>
<dbReference type="Pfam" id="PF01370">
    <property type="entry name" value="Epimerase"/>
    <property type="match status" value="1"/>
</dbReference>
<evidence type="ECO:0000256" key="1">
    <source>
        <dbReference type="ARBA" id="ARBA00007637"/>
    </source>
</evidence>
<reference evidence="3" key="1">
    <citation type="submission" date="2018-05" db="EMBL/GenBank/DDBJ databases">
        <authorList>
            <person name="Lanie J.A."/>
            <person name="Ng W.-L."/>
            <person name="Kazmierczak K.M."/>
            <person name="Andrzejewski T.M."/>
            <person name="Davidsen T.M."/>
            <person name="Wayne K.J."/>
            <person name="Tettelin H."/>
            <person name="Glass J.I."/>
            <person name="Rusch D."/>
            <person name="Podicherti R."/>
            <person name="Tsui H.-C.T."/>
            <person name="Winkler M.E."/>
        </authorList>
    </citation>
    <scope>NUCLEOTIDE SEQUENCE</scope>
</reference>
<sequence>MQDLNILITGGLGYLGGRVADSLKRNFPETTIILGTRRKIRDIPDWAESFKIIHLDICDSLSIEQAVVGSDTVVHLAALNEHESIKDIEAAWKTNALGTQALLSAANRKGVQRFVYFSTFHVYGDHKETIIENSSTRPHHPYAATHRAAEDMVRFYQHYKNMDTLILRLSNGFGYPMDTGINRWTLVFNDLCRQAVTSGKMVLKSSGKQYRDFVSLHDVGAAVEHFLFTVQGKWGDGLYNLGGDGSLSIAEAAKTIAKVYEKKYGKRISIEIIGKDDEGTCDPVHFNVDKLKLTGFQLTGNMEMEIEQTLSLCETFTT</sequence>
<dbReference type="PANTHER" id="PTHR43000">
    <property type="entry name" value="DTDP-D-GLUCOSE 4,6-DEHYDRATASE-RELATED"/>
    <property type="match status" value="1"/>
</dbReference>
<dbReference type="SUPFAM" id="SSF51735">
    <property type="entry name" value="NAD(P)-binding Rossmann-fold domains"/>
    <property type="match status" value="1"/>
</dbReference>
<dbReference type="AlphaFoldDB" id="A0A381W2F0"/>
<accession>A0A381W2F0</accession>
<comment type="similarity">
    <text evidence="1">Belongs to the NAD(P)-dependent epimerase/dehydratase family.</text>
</comment>
<organism evidence="3">
    <name type="scientific">marine metagenome</name>
    <dbReference type="NCBI Taxonomy" id="408172"/>
    <lineage>
        <taxon>unclassified sequences</taxon>
        <taxon>metagenomes</taxon>
        <taxon>ecological metagenomes</taxon>
    </lineage>
</organism>
<dbReference type="InterPro" id="IPR036291">
    <property type="entry name" value="NAD(P)-bd_dom_sf"/>
</dbReference>
<dbReference type="EMBL" id="UINC01010511">
    <property type="protein sequence ID" value="SVA46719.1"/>
    <property type="molecule type" value="Genomic_DNA"/>
</dbReference>
<feature type="domain" description="NAD-dependent epimerase/dehydratase" evidence="2">
    <location>
        <begin position="6"/>
        <end position="242"/>
    </location>
</feature>